<evidence type="ECO:0000256" key="9">
    <source>
        <dbReference type="PROSITE-ProRule" id="PRU00452"/>
    </source>
</evidence>
<dbReference type="CDD" id="cd16651">
    <property type="entry name" value="SPL-RING_NSE2"/>
    <property type="match status" value="1"/>
</dbReference>
<dbReference type="UniPathway" id="UPA00886"/>
<dbReference type="GO" id="GO:0000724">
    <property type="term" value="P:double-strand break repair via homologous recombination"/>
    <property type="evidence" value="ECO:0007669"/>
    <property type="project" value="InterPro"/>
</dbReference>
<dbReference type="GO" id="GO:0061665">
    <property type="term" value="F:SUMO ligase activity"/>
    <property type="evidence" value="ECO:0007669"/>
    <property type="project" value="TreeGrafter"/>
</dbReference>
<name>A0A4T0WZ56_9ASCO</name>
<keyword evidence="6" id="KW-0833">Ubl conjugation pathway</keyword>
<dbReference type="PANTHER" id="PTHR21330:SF1">
    <property type="entry name" value="E3 SUMO-PROTEIN LIGASE NSE2"/>
    <property type="match status" value="1"/>
</dbReference>
<dbReference type="PROSITE" id="PS51044">
    <property type="entry name" value="ZF_SP_RING"/>
    <property type="match status" value="1"/>
</dbReference>
<dbReference type="GO" id="GO:0005634">
    <property type="term" value="C:nucleus"/>
    <property type="evidence" value="ECO:0007669"/>
    <property type="project" value="UniProtKB-SubCell"/>
</dbReference>
<evidence type="ECO:0000256" key="7">
    <source>
        <dbReference type="ARBA" id="ARBA00022833"/>
    </source>
</evidence>
<dbReference type="STRING" id="52247.A0A4T0WZ56"/>
<dbReference type="InterPro" id="IPR026846">
    <property type="entry name" value="Nse2(Mms21)"/>
</dbReference>
<protein>
    <recommendedName>
        <fullName evidence="10">SP-RING-type domain-containing protein</fullName>
    </recommendedName>
</protein>
<keyword evidence="4" id="KW-0479">Metal-binding</keyword>
<comment type="caution">
    <text evidence="11">The sequence shown here is derived from an EMBL/GenBank/DDBJ whole genome shotgun (WGS) entry which is preliminary data.</text>
</comment>
<evidence type="ECO:0000256" key="4">
    <source>
        <dbReference type="ARBA" id="ARBA00022723"/>
    </source>
</evidence>
<reference evidence="11 12" key="1">
    <citation type="journal article" date="2019" name="Front. Genet.">
        <title>Whole-Genome Sequencing of the Opportunistic Yeast Pathogen Candida inconspicua Uncovers Its Hybrid Origin.</title>
        <authorList>
            <person name="Mixao V."/>
            <person name="Hansen A.P."/>
            <person name="Saus E."/>
            <person name="Boekhout T."/>
            <person name="Lass-Florl C."/>
            <person name="Gabaldon T."/>
        </authorList>
    </citation>
    <scope>NUCLEOTIDE SEQUENCE [LARGE SCALE GENOMIC DNA]</scope>
    <source>
        <strain evidence="11 12">CBS 180</strain>
    </source>
</reference>
<evidence type="ECO:0000256" key="3">
    <source>
        <dbReference type="ARBA" id="ARBA00022679"/>
    </source>
</evidence>
<accession>A0A4T0WZ56</accession>
<dbReference type="GO" id="GO:0016567">
    <property type="term" value="P:protein ubiquitination"/>
    <property type="evidence" value="ECO:0007669"/>
    <property type="project" value="InterPro"/>
</dbReference>
<gene>
    <name evidence="11" type="ORF">CANINC_003256</name>
</gene>
<dbReference type="GO" id="GO:0030915">
    <property type="term" value="C:Smc5-Smc6 complex"/>
    <property type="evidence" value="ECO:0007669"/>
    <property type="project" value="InterPro"/>
</dbReference>
<sequence length="290" mass="33066">MSQITLPENYPISKQHISKLRNLQPASKTLYKEKYLNTYLKEVHETLKEKISVDLKVTAQKFNLDLISQEEYLKYKDGLLSSVMNDDIVDGLYDALIEMFSSIDAFSLLQTSTLESAHEQITIENLADFIGEQPEKTTISLTQVYDDAFQNCKSKYEKEVGTNVQEILAETKQLIFVTIFPERPIPSNLMLDADEDDLEIDGGKVDLTCPISRAIFKNPVKNKNCSHTYDLDALRVYLRSSNSCPECRASLSSSSYTPDLMMQARVEAFNRDQLLAQMVQDKMEDETDKL</sequence>
<evidence type="ECO:0000313" key="11">
    <source>
        <dbReference type="EMBL" id="TID22596.1"/>
    </source>
</evidence>
<evidence type="ECO:0000256" key="2">
    <source>
        <dbReference type="ARBA" id="ARBA00004718"/>
    </source>
</evidence>
<dbReference type="Gene3D" id="1.20.120.1010">
    <property type="match status" value="1"/>
</dbReference>
<dbReference type="SMART" id="SM00504">
    <property type="entry name" value="Ubox"/>
    <property type="match status" value="1"/>
</dbReference>
<keyword evidence="8" id="KW-0539">Nucleus</keyword>
<dbReference type="GO" id="GO:0008270">
    <property type="term" value="F:zinc ion binding"/>
    <property type="evidence" value="ECO:0007669"/>
    <property type="project" value="UniProtKB-KW"/>
</dbReference>
<dbReference type="InterPro" id="IPR003613">
    <property type="entry name" value="Ubox_domain"/>
</dbReference>
<dbReference type="PANTHER" id="PTHR21330">
    <property type="entry name" value="E3 SUMO-PROTEIN LIGASE NSE2"/>
    <property type="match status" value="1"/>
</dbReference>
<dbReference type="GO" id="GO:0016925">
    <property type="term" value="P:protein sumoylation"/>
    <property type="evidence" value="ECO:0007669"/>
    <property type="project" value="UniProtKB-UniPathway"/>
</dbReference>
<organism evidence="11 12">
    <name type="scientific">Pichia inconspicua</name>
    <dbReference type="NCBI Taxonomy" id="52247"/>
    <lineage>
        <taxon>Eukaryota</taxon>
        <taxon>Fungi</taxon>
        <taxon>Dikarya</taxon>
        <taxon>Ascomycota</taxon>
        <taxon>Saccharomycotina</taxon>
        <taxon>Pichiomycetes</taxon>
        <taxon>Pichiales</taxon>
        <taxon>Pichiaceae</taxon>
        <taxon>Pichia</taxon>
    </lineage>
</organism>
<dbReference type="SUPFAM" id="SSF57850">
    <property type="entry name" value="RING/U-box"/>
    <property type="match status" value="1"/>
</dbReference>
<evidence type="ECO:0000256" key="8">
    <source>
        <dbReference type="ARBA" id="ARBA00023242"/>
    </source>
</evidence>
<comment type="pathway">
    <text evidence="2">Protein modification; protein sumoylation.</text>
</comment>
<evidence type="ECO:0000256" key="1">
    <source>
        <dbReference type="ARBA" id="ARBA00004123"/>
    </source>
</evidence>
<evidence type="ECO:0000256" key="5">
    <source>
        <dbReference type="ARBA" id="ARBA00022771"/>
    </source>
</evidence>
<evidence type="ECO:0000256" key="6">
    <source>
        <dbReference type="ARBA" id="ARBA00022786"/>
    </source>
</evidence>
<dbReference type="AlphaFoldDB" id="A0A4T0WZ56"/>
<dbReference type="EMBL" id="SELW01000540">
    <property type="protein sequence ID" value="TID22596.1"/>
    <property type="molecule type" value="Genomic_DNA"/>
</dbReference>
<dbReference type="OrthoDB" id="756301at2759"/>
<keyword evidence="5 9" id="KW-0863">Zinc-finger</keyword>
<dbReference type="GO" id="GO:0004842">
    <property type="term" value="F:ubiquitin-protein transferase activity"/>
    <property type="evidence" value="ECO:0007669"/>
    <property type="project" value="InterPro"/>
</dbReference>
<dbReference type="Proteomes" id="UP000307173">
    <property type="component" value="Unassembled WGS sequence"/>
</dbReference>
<dbReference type="Pfam" id="PF11789">
    <property type="entry name" value="zf-Nse"/>
    <property type="match status" value="1"/>
</dbReference>
<keyword evidence="12" id="KW-1185">Reference proteome</keyword>
<keyword evidence="7" id="KW-0862">Zinc</keyword>
<evidence type="ECO:0000313" key="12">
    <source>
        <dbReference type="Proteomes" id="UP000307173"/>
    </source>
</evidence>
<dbReference type="InterPro" id="IPR004181">
    <property type="entry name" value="Znf_MIZ"/>
</dbReference>
<comment type="subcellular location">
    <subcellularLocation>
        <location evidence="1">Nucleus</location>
    </subcellularLocation>
</comment>
<keyword evidence="3" id="KW-0808">Transferase</keyword>
<proteinExistence type="predicted"/>
<feature type="domain" description="SP-RING-type" evidence="10">
    <location>
        <begin position="194"/>
        <end position="271"/>
    </location>
</feature>
<evidence type="ECO:0000259" key="10">
    <source>
        <dbReference type="PROSITE" id="PS51044"/>
    </source>
</evidence>